<protein>
    <recommendedName>
        <fullName evidence="5">Glycosyltransferase subfamily 4-like N-terminal domain-containing protein</fullName>
    </recommendedName>
</protein>
<organism evidence="3 4">
    <name type="scientific">Candidatus Jorgensenbacteria bacterium GWC1_48_12</name>
    <dbReference type="NCBI Taxonomy" id="1798469"/>
    <lineage>
        <taxon>Bacteria</taxon>
        <taxon>Candidatus Joergenseniibacteriota</taxon>
    </lineage>
</organism>
<dbReference type="SUPFAM" id="SSF53756">
    <property type="entry name" value="UDP-Glycosyltransferase/glycogen phosphorylase"/>
    <property type="match status" value="1"/>
</dbReference>
<dbReference type="InterPro" id="IPR028098">
    <property type="entry name" value="Glyco_trans_4-like_N"/>
</dbReference>
<dbReference type="InterPro" id="IPR001296">
    <property type="entry name" value="Glyco_trans_1"/>
</dbReference>
<evidence type="ECO:0000259" key="1">
    <source>
        <dbReference type="Pfam" id="PF00534"/>
    </source>
</evidence>
<feature type="domain" description="Glycosyl transferase family 1" evidence="1">
    <location>
        <begin position="200"/>
        <end position="341"/>
    </location>
</feature>
<evidence type="ECO:0008006" key="5">
    <source>
        <dbReference type="Google" id="ProtNLM"/>
    </source>
</evidence>
<proteinExistence type="predicted"/>
<accession>A0A1F6BMH8</accession>
<evidence type="ECO:0000313" key="4">
    <source>
        <dbReference type="Proteomes" id="UP000179324"/>
    </source>
</evidence>
<gene>
    <name evidence="3" type="ORF">A2127_01735</name>
</gene>
<evidence type="ECO:0000259" key="2">
    <source>
        <dbReference type="Pfam" id="PF13439"/>
    </source>
</evidence>
<feature type="domain" description="Glycosyltransferase subfamily 4-like N-terminal" evidence="2">
    <location>
        <begin position="18"/>
        <end position="186"/>
    </location>
</feature>
<reference evidence="3 4" key="1">
    <citation type="journal article" date="2016" name="Nat. Commun.">
        <title>Thousands of microbial genomes shed light on interconnected biogeochemical processes in an aquifer system.</title>
        <authorList>
            <person name="Anantharaman K."/>
            <person name="Brown C.T."/>
            <person name="Hug L.A."/>
            <person name="Sharon I."/>
            <person name="Castelle C.J."/>
            <person name="Probst A.J."/>
            <person name="Thomas B.C."/>
            <person name="Singh A."/>
            <person name="Wilkins M.J."/>
            <person name="Karaoz U."/>
            <person name="Brodie E.L."/>
            <person name="Williams K.H."/>
            <person name="Hubbard S.S."/>
            <person name="Banfield J.F."/>
        </authorList>
    </citation>
    <scope>NUCLEOTIDE SEQUENCE [LARGE SCALE GENOMIC DNA]</scope>
</reference>
<dbReference type="PANTHER" id="PTHR12526:SF630">
    <property type="entry name" value="GLYCOSYLTRANSFERASE"/>
    <property type="match status" value="1"/>
</dbReference>
<dbReference type="GO" id="GO:0016757">
    <property type="term" value="F:glycosyltransferase activity"/>
    <property type="evidence" value="ECO:0007669"/>
    <property type="project" value="InterPro"/>
</dbReference>
<dbReference type="Gene3D" id="3.40.50.2000">
    <property type="entry name" value="Glycogen Phosphorylase B"/>
    <property type="match status" value="2"/>
</dbReference>
<comment type="caution">
    <text evidence="3">The sequence shown here is derived from an EMBL/GenBank/DDBJ whole genome shotgun (WGS) entry which is preliminary data.</text>
</comment>
<evidence type="ECO:0000313" key="3">
    <source>
        <dbReference type="EMBL" id="OGG38043.1"/>
    </source>
</evidence>
<dbReference type="Proteomes" id="UP000179324">
    <property type="component" value="Unassembled WGS sequence"/>
</dbReference>
<dbReference type="Pfam" id="PF00534">
    <property type="entry name" value="Glycos_transf_1"/>
    <property type="match status" value="1"/>
</dbReference>
<dbReference type="Pfam" id="PF13439">
    <property type="entry name" value="Glyco_transf_4"/>
    <property type="match status" value="1"/>
</dbReference>
<name>A0A1F6BMH8_9BACT</name>
<dbReference type="PANTHER" id="PTHR12526">
    <property type="entry name" value="GLYCOSYLTRANSFERASE"/>
    <property type="match status" value="1"/>
</dbReference>
<dbReference type="AlphaFoldDB" id="A0A1F6BMH8"/>
<sequence>MEIVKKTKILFLVTQSEMGGAQRYIYEVARLLDKNRYEVLVAAGEGDGELSRKLETIEIGSRQLKQMRRTPWPWQMTKAVWEIRNLLKKEKPDVLFLCSTTAGLIGSIANRIDRGSASVIYRIGGWAFRDPRAFWKNWLIILAEKLTAPLKDSVIVNSEIDRKLALKYKIFPERKLVKIYNGIDINSLNFLSREEARQKLKLFPPDTGKIIGTVANFYKTKGLEYLIEAAQQVTAQFVIIGDGRLRPELENLIKQYKLKKKVFLAGRIPDAYKYLKAFDVFVLPSLKEGFPWIILEAIAAQIPVVATKVGALPEILNEQFLAEPKNTEALVKKIGWMLEHPTRTELKPEFTSQKMIKETERVLFS</sequence>
<dbReference type="EMBL" id="MFKI01000031">
    <property type="protein sequence ID" value="OGG38043.1"/>
    <property type="molecule type" value="Genomic_DNA"/>
</dbReference>